<comment type="caution">
    <text evidence="15">The sequence shown here is derived from an EMBL/GenBank/DDBJ whole genome shotgun (WGS) entry which is preliminary data.</text>
</comment>
<dbReference type="InterPro" id="IPR002067">
    <property type="entry name" value="MCP"/>
</dbReference>
<keyword evidence="10" id="KW-0496">Mitochondrion</keyword>
<dbReference type="PROSITE" id="PS50920">
    <property type="entry name" value="SOLCAR"/>
    <property type="match status" value="3"/>
</dbReference>
<evidence type="ECO:0000313" key="15">
    <source>
        <dbReference type="EMBL" id="KAJ5538495.1"/>
    </source>
</evidence>
<dbReference type="EMBL" id="JAQIZZ010000006">
    <property type="protein sequence ID" value="KAJ5538495.1"/>
    <property type="molecule type" value="Genomic_DNA"/>
</dbReference>
<keyword evidence="5 13" id="KW-0813">Transport</keyword>
<dbReference type="SUPFAM" id="SSF103506">
    <property type="entry name" value="Mitochondrial carrier"/>
    <property type="match status" value="1"/>
</dbReference>
<dbReference type="InterPro" id="IPR023395">
    <property type="entry name" value="MCP_dom_sf"/>
</dbReference>
<comment type="similarity">
    <text evidence="3 13">Belongs to the mitochondrial carrier (TC 2.A.29) family.</text>
</comment>
<evidence type="ECO:0000256" key="2">
    <source>
        <dbReference type="ARBA" id="ARBA00004448"/>
    </source>
</evidence>
<comment type="subcellular location">
    <subcellularLocation>
        <location evidence="2">Mitochondrion inner membrane</location>
        <topology evidence="2">Multi-pass membrane protein</topology>
    </subcellularLocation>
</comment>
<dbReference type="GO" id="GO:0005743">
    <property type="term" value="C:mitochondrial inner membrane"/>
    <property type="evidence" value="ECO:0007669"/>
    <property type="project" value="UniProtKB-SubCell"/>
</dbReference>
<evidence type="ECO:0000256" key="13">
    <source>
        <dbReference type="RuleBase" id="RU000488"/>
    </source>
</evidence>
<protein>
    <recommendedName>
        <fullName evidence="4">Mitochondrial thiamine pyrophosphate carrier 1</fullName>
    </recommendedName>
</protein>
<sequence length="327" mass="36712">MTSPRAEEVNKNFIREEQQKERNLSQIWRKGLAGGLAGCAAKTVVAPLERVKILFQTAHFGYVRHTTHWLGFVHAIQAIRQNHGNQALFQGHSVTLLRIFPYAAINFLAYDQIRATLITSPNHETPFRRLISGSLAGAISTSCTYPFELIRVHLAVQTKDISLIATCREIYHDGGFASFYRGYAPTLLGILPYAGTSFSTHDVIGDWLRSPKLAPYTALDPSKQTQSGKKRLQLTAVAELTSGALAGLVAQTVSYPLEIIRRRMQVNRRDMQSGRRASIFQTARTIYLERGMRGFYLGLTIGYIKIMPMVATSFFVYDRMKAYLGVY</sequence>
<dbReference type="GO" id="GO:0055085">
    <property type="term" value="P:transmembrane transport"/>
    <property type="evidence" value="ECO:0007669"/>
    <property type="project" value="InterPro"/>
</dbReference>
<evidence type="ECO:0000256" key="7">
    <source>
        <dbReference type="ARBA" id="ARBA00022737"/>
    </source>
</evidence>
<feature type="transmembrane region" description="Helical" evidence="14">
    <location>
        <begin position="294"/>
        <end position="317"/>
    </location>
</feature>
<evidence type="ECO:0000256" key="3">
    <source>
        <dbReference type="ARBA" id="ARBA00006375"/>
    </source>
</evidence>
<feature type="repeat" description="Solcar" evidence="12">
    <location>
        <begin position="124"/>
        <end position="207"/>
    </location>
</feature>
<keyword evidence="6 12" id="KW-0812">Transmembrane</keyword>
<dbReference type="PANTHER" id="PTHR24089">
    <property type="entry name" value="SOLUTE CARRIER FAMILY 25"/>
    <property type="match status" value="1"/>
</dbReference>
<keyword evidence="9 14" id="KW-1133">Transmembrane helix</keyword>
<dbReference type="Pfam" id="PF00153">
    <property type="entry name" value="Mito_carr"/>
    <property type="match status" value="3"/>
</dbReference>
<keyword evidence="16" id="KW-1185">Reference proteome</keyword>
<reference evidence="15 16" key="1">
    <citation type="journal article" date="2023" name="IMA Fungus">
        <title>Comparative genomic study of the Penicillium genus elucidates a diverse pangenome and 15 lateral gene transfer events.</title>
        <authorList>
            <person name="Petersen C."/>
            <person name="Sorensen T."/>
            <person name="Nielsen M.R."/>
            <person name="Sondergaard T.E."/>
            <person name="Sorensen J.L."/>
            <person name="Fitzpatrick D.A."/>
            <person name="Frisvad J.C."/>
            <person name="Nielsen K.L."/>
        </authorList>
    </citation>
    <scope>NUCLEOTIDE SEQUENCE [LARGE SCALE GENOMIC DNA]</scope>
    <source>
        <strain evidence="15 16">IBT 35679</strain>
    </source>
</reference>
<dbReference type="PRINTS" id="PR00928">
    <property type="entry name" value="GRAVESDC"/>
</dbReference>
<dbReference type="InterPro" id="IPR018108">
    <property type="entry name" value="MCP_transmembrane"/>
</dbReference>
<evidence type="ECO:0000256" key="9">
    <source>
        <dbReference type="ARBA" id="ARBA00022989"/>
    </source>
</evidence>
<name>A0AAD6GDZ4_9EURO</name>
<evidence type="ECO:0000256" key="12">
    <source>
        <dbReference type="PROSITE-ProRule" id="PRU00282"/>
    </source>
</evidence>
<accession>A0AAD6GDZ4</accession>
<evidence type="ECO:0000256" key="5">
    <source>
        <dbReference type="ARBA" id="ARBA00022448"/>
    </source>
</evidence>
<evidence type="ECO:0000256" key="11">
    <source>
        <dbReference type="ARBA" id="ARBA00023136"/>
    </source>
</evidence>
<proteinExistence type="inferred from homology"/>
<evidence type="ECO:0000256" key="14">
    <source>
        <dbReference type="SAM" id="Phobius"/>
    </source>
</evidence>
<dbReference type="Gene3D" id="1.50.40.10">
    <property type="entry name" value="Mitochondrial carrier domain"/>
    <property type="match status" value="1"/>
</dbReference>
<gene>
    <name evidence="15" type="ORF">N7494_007974</name>
</gene>
<dbReference type="Proteomes" id="UP001220324">
    <property type="component" value="Unassembled WGS sequence"/>
</dbReference>
<dbReference type="AlphaFoldDB" id="A0AAD6GDZ4"/>
<evidence type="ECO:0000256" key="4">
    <source>
        <dbReference type="ARBA" id="ARBA00021935"/>
    </source>
</evidence>
<feature type="repeat" description="Solcar" evidence="12">
    <location>
        <begin position="234"/>
        <end position="323"/>
    </location>
</feature>
<keyword evidence="11 12" id="KW-0472">Membrane</keyword>
<evidence type="ECO:0000313" key="16">
    <source>
        <dbReference type="Proteomes" id="UP001220324"/>
    </source>
</evidence>
<dbReference type="PRINTS" id="PR00926">
    <property type="entry name" value="MITOCARRIER"/>
</dbReference>
<evidence type="ECO:0000256" key="10">
    <source>
        <dbReference type="ARBA" id="ARBA00023128"/>
    </source>
</evidence>
<evidence type="ECO:0000256" key="1">
    <source>
        <dbReference type="ARBA" id="ARBA00002238"/>
    </source>
</evidence>
<evidence type="ECO:0000256" key="8">
    <source>
        <dbReference type="ARBA" id="ARBA00022792"/>
    </source>
</evidence>
<keyword evidence="8" id="KW-0999">Mitochondrion inner membrane</keyword>
<evidence type="ECO:0000256" key="6">
    <source>
        <dbReference type="ARBA" id="ARBA00022692"/>
    </source>
</evidence>
<comment type="function">
    <text evidence="1">Mitochondrial transporter that mediates uptake of thiamine pyrophosphate (ThPP) into mitochondria.</text>
</comment>
<dbReference type="InterPro" id="IPR002167">
    <property type="entry name" value="GDC-like"/>
</dbReference>
<organism evidence="15 16">
    <name type="scientific">Penicillium frequentans</name>
    <dbReference type="NCBI Taxonomy" id="3151616"/>
    <lineage>
        <taxon>Eukaryota</taxon>
        <taxon>Fungi</taxon>
        <taxon>Dikarya</taxon>
        <taxon>Ascomycota</taxon>
        <taxon>Pezizomycotina</taxon>
        <taxon>Eurotiomycetes</taxon>
        <taxon>Eurotiomycetidae</taxon>
        <taxon>Eurotiales</taxon>
        <taxon>Aspergillaceae</taxon>
        <taxon>Penicillium</taxon>
    </lineage>
</organism>
<feature type="repeat" description="Solcar" evidence="12">
    <location>
        <begin position="25"/>
        <end position="116"/>
    </location>
</feature>
<keyword evidence="7" id="KW-0677">Repeat</keyword>